<dbReference type="Pfam" id="PF10102">
    <property type="entry name" value="DUF2341"/>
    <property type="match status" value="1"/>
</dbReference>
<gene>
    <name evidence="2" type="ORF">COU11_04840</name>
</gene>
<accession>A0A2H0ULF2</accession>
<dbReference type="InterPro" id="IPR018765">
    <property type="entry name" value="DUF2341"/>
</dbReference>
<evidence type="ECO:0000313" key="3">
    <source>
        <dbReference type="Proteomes" id="UP000229526"/>
    </source>
</evidence>
<dbReference type="AlphaFoldDB" id="A0A2H0ULF2"/>
<dbReference type="EMBL" id="PFBD01000032">
    <property type="protein sequence ID" value="PIR86615.1"/>
    <property type="molecule type" value="Genomic_DNA"/>
</dbReference>
<dbReference type="Proteomes" id="UP000229526">
    <property type="component" value="Unassembled WGS sequence"/>
</dbReference>
<sequence>MHELESFEGELIAWVQMPHLSEKEDTTLYVYYGNPEAENQQCKNRVFNPNTYVGVWHLNQNPGQTQTTQLEPILKI</sequence>
<organism evidence="2 3">
    <name type="scientific">Candidatus Harrisonbacteria bacterium CG10_big_fil_rev_8_21_14_0_10_49_15</name>
    <dbReference type="NCBI Taxonomy" id="1974587"/>
    <lineage>
        <taxon>Bacteria</taxon>
        <taxon>Candidatus Harrisoniibacteriota</taxon>
    </lineage>
</organism>
<protein>
    <recommendedName>
        <fullName evidence="1">DUF2341 domain-containing protein</fullName>
    </recommendedName>
</protein>
<feature type="non-terminal residue" evidence="2">
    <location>
        <position position="76"/>
    </location>
</feature>
<comment type="caution">
    <text evidence="2">The sequence shown here is derived from an EMBL/GenBank/DDBJ whole genome shotgun (WGS) entry which is preliminary data.</text>
</comment>
<evidence type="ECO:0000313" key="2">
    <source>
        <dbReference type="EMBL" id="PIR86615.1"/>
    </source>
</evidence>
<name>A0A2H0ULF2_9BACT</name>
<proteinExistence type="predicted"/>
<feature type="domain" description="DUF2341" evidence="1">
    <location>
        <begin position="12"/>
        <end position="47"/>
    </location>
</feature>
<reference evidence="3" key="1">
    <citation type="submission" date="2017-09" db="EMBL/GenBank/DDBJ databases">
        <title>Depth-based differentiation of microbial function through sediment-hosted aquifers and enrichment of novel symbionts in the deep terrestrial subsurface.</title>
        <authorList>
            <person name="Probst A.J."/>
            <person name="Ladd B."/>
            <person name="Jarett J.K."/>
            <person name="Geller-Mcgrath D.E."/>
            <person name="Sieber C.M.K."/>
            <person name="Emerson J.B."/>
            <person name="Anantharaman K."/>
            <person name="Thomas B.C."/>
            <person name="Malmstrom R."/>
            <person name="Stieglmeier M."/>
            <person name="Klingl A."/>
            <person name="Woyke T."/>
            <person name="Ryan C.M."/>
            <person name="Banfield J.F."/>
        </authorList>
    </citation>
    <scope>NUCLEOTIDE SEQUENCE [LARGE SCALE GENOMIC DNA]</scope>
</reference>
<evidence type="ECO:0000259" key="1">
    <source>
        <dbReference type="Pfam" id="PF10102"/>
    </source>
</evidence>